<evidence type="ECO:0000313" key="2">
    <source>
        <dbReference type="EMBL" id="NDV35593.1"/>
    </source>
</evidence>
<name>A0A6B2LEU6_9EUKA</name>
<organism evidence="2">
    <name type="scientific">Arcella intermedia</name>
    <dbReference type="NCBI Taxonomy" id="1963864"/>
    <lineage>
        <taxon>Eukaryota</taxon>
        <taxon>Amoebozoa</taxon>
        <taxon>Tubulinea</taxon>
        <taxon>Elardia</taxon>
        <taxon>Arcellinida</taxon>
        <taxon>Sphaerothecina</taxon>
        <taxon>Arcellidae</taxon>
        <taxon>Arcella</taxon>
    </lineage>
</organism>
<dbReference type="EMBL" id="GIBP01006624">
    <property type="protein sequence ID" value="NDV35593.1"/>
    <property type="molecule type" value="Transcribed_RNA"/>
</dbReference>
<dbReference type="SUPFAM" id="SSF56112">
    <property type="entry name" value="Protein kinase-like (PK-like)"/>
    <property type="match status" value="1"/>
</dbReference>
<sequence length="241" mass="27027">MLPYHNNIIQQLSSFISRPSPQTIETISKELNLPGEVFSKMSEAVPALFMVLERLPLTLEHFITQKDFTVPVGLNLCKQIASALSFLWKNQLVHRDLKLSNILISIQSNAFIPIISEFGLAKVVDNHGCCVVSDTGNEFHTAPEAFLKVPGTNLIDYSKQPSWELGIICYEICSEGSCPFEPYEPQKPLPAINFAKMIKNNYPNEFEALVEALLHQSSTKRMQIEEAELHLSQILSIAQAN</sequence>
<dbReference type="PROSITE" id="PS00108">
    <property type="entry name" value="PROTEIN_KINASE_ST"/>
    <property type="match status" value="1"/>
</dbReference>
<dbReference type="Gene3D" id="1.10.510.10">
    <property type="entry name" value="Transferase(Phosphotransferase) domain 1"/>
    <property type="match status" value="1"/>
</dbReference>
<dbReference type="GO" id="GO:0005737">
    <property type="term" value="C:cytoplasm"/>
    <property type="evidence" value="ECO:0007669"/>
    <property type="project" value="TreeGrafter"/>
</dbReference>
<dbReference type="PANTHER" id="PTHR44167:SF24">
    <property type="entry name" value="SERINE_THREONINE-PROTEIN KINASE CHK2"/>
    <property type="match status" value="1"/>
</dbReference>
<reference evidence="2" key="1">
    <citation type="journal article" date="2020" name="J. Eukaryot. Microbiol.">
        <title>De novo Sequencing, Assembly and Annotation of the Transcriptome for the Free-Living Testate Amoeba Arcella intermedia.</title>
        <authorList>
            <person name="Ribeiro G.M."/>
            <person name="Porfirio-Sousa A.L."/>
            <person name="Maurer-Alcala X.X."/>
            <person name="Katz L.A."/>
            <person name="Lahr D.J.G."/>
        </authorList>
    </citation>
    <scope>NUCLEOTIDE SEQUENCE</scope>
</reference>
<dbReference type="GO" id="GO:0005634">
    <property type="term" value="C:nucleus"/>
    <property type="evidence" value="ECO:0007669"/>
    <property type="project" value="TreeGrafter"/>
</dbReference>
<dbReference type="SMART" id="SM00220">
    <property type="entry name" value="S_TKc"/>
    <property type="match status" value="1"/>
</dbReference>
<dbReference type="InterPro" id="IPR011009">
    <property type="entry name" value="Kinase-like_dom_sf"/>
</dbReference>
<protein>
    <recommendedName>
        <fullName evidence="1">Protein kinase domain-containing protein</fullName>
    </recommendedName>
</protein>
<evidence type="ECO:0000259" key="1">
    <source>
        <dbReference type="PROSITE" id="PS50011"/>
    </source>
</evidence>
<dbReference type="GO" id="GO:0044773">
    <property type="term" value="P:mitotic DNA damage checkpoint signaling"/>
    <property type="evidence" value="ECO:0007669"/>
    <property type="project" value="TreeGrafter"/>
</dbReference>
<feature type="domain" description="Protein kinase" evidence="1">
    <location>
        <begin position="1"/>
        <end position="235"/>
    </location>
</feature>
<dbReference type="GO" id="GO:0004674">
    <property type="term" value="F:protein serine/threonine kinase activity"/>
    <property type="evidence" value="ECO:0007669"/>
    <property type="project" value="TreeGrafter"/>
</dbReference>
<accession>A0A6B2LEU6</accession>
<dbReference type="InterPro" id="IPR000719">
    <property type="entry name" value="Prot_kinase_dom"/>
</dbReference>
<dbReference type="PROSITE" id="PS50011">
    <property type="entry name" value="PROTEIN_KINASE_DOM"/>
    <property type="match status" value="1"/>
</dbReference>
<proteinExistence type="predicted"/>
<dbReference type="GO" id="GO:0005524">
    <property type="term" value="F:ATP binding"/>
    <property type="evidence" value="ECO:0007669"/>
    <property type="project" value="InterPro"/>
</dbReference>
<dbReference type="AlphaFoldDB" id="A0A6B2LEU6"/>
<dbReference type="InterPro" id="IPR008271">
    <property type="entry name" value="Ser/Thr_kinase_AS"/>
</dbReference>
<dbReference type="Pfam" id="PF00069">
    <property type="entry name" value="Pkinase"/>
    <property type="match status" value="1"/>
</dbReference>
<dbReference type="PANTHER" id="PTHR44167">
    <property type="entry name" value="OVARIAN-SPECIFIC SERINE/THREONINE-PROTEIN KINASE LOK-RELATED"/>
    <property type="match status" value="1"/>
</dbReference>